<sequence>MSSFAGDGDSLGQEGRGKTLNIGKSFIKRIAYRIRGGAATPETNAAPEEPSNDFVLDVERDRAAPSEPKAIPTSVRYVESNVSEILPQPGSNANLIIPIKYVRGADRHERTRRLLAKYGLSVEAQDWMPAISNYPATVLRVEKQIRMRVRFTCHLCEHIFGANRNCKTCNHKRCLNACIDHRGKGYGGYVIIAETLLQRDQKCVANVFTNGVRPVEGFPRKD</sequence>
<dbReference type="Proteomes" id="UP000298493">
    <property type="component" value="Unassembled WGS sequence"/>
</dbReference>
<evidence type="ECO:0000313" key="2">
    <source>
        <dbReference type="Proteomes" id="UP000298493"/>
    </source>
</evidence>
<gene>
    <name evidence="1" type="ORF">E6O75_ATG03723</name>
</gene>
<accession>A0A4Z1PPM0</accession>
<protein>
    <submittedName>
        <fullName evidence="1">Zinc finger RING FYVE PHD-type</fullName>
    </submittedName>
</protein>
<comment type="caution">
    <text evidence="1">The sequence shown here is derived from an EMBL/GenBank/DDBJ whole genome shotgun (WGS) entry which is preliminary data.</text>
</comment>
<evidence type="ECO:0000313" key="1">
    <source>
        <dbReference type="EMBL" id="TID25860.1"/>
    </source>
</evidence>
<organism evidence="1 2">
    <name type="scientific">Venturia nashicola</name>
    <dbReference type="NCBI Taxonomy" id="86259"/>
    <lineage>
        <taxon>Eukaryota</taxon>
        <taxon>Fungi</taxon>
        <taxon>Dikarya</taxon>
        <taxon>Ascomycota</taxon>
        <taxon>Pezizomycotina</taxon>
        <taxon>Dothideomycetes</taxon>
        <taxon>Pleosporomycetidae</taxon>
        <taxon>Venturiales</taxon>
        <taxon>Venturiaceae</taxon>
        <taxon>Venturia</taxon>
    </lineage>
</organism>
<name>A0A4Z1PPM0_9PEZI</name>
<dbReference type="EMBL" id="SNSC02000003">
    <property type="protein sequence ID" value="TID25860.1"/>
    <property type="molecule type" value="Genomic_DNA"/>
</dbReference>
<proteinExistence type="predicted"/>
<keyword evidence="2" id="KW-1185">Reference proteome</keyword>
<reference evidence="1 2" key="1">
    <citation type="submission" date="2019-04" db="EMBL/GenBank/DDBJ databases">
        <title>High contiguity whole genome sequence and gene annotation resource for two Venturia nashicola isolates.</title>
        <authorList>
            <person name="Prokchorchik M."/>
            <person name="Won K."/>
            <person name="Lee Y."/>
            <person name="Choi E.D."/>
            <person name="Segonzac C."/>
            <person name="Sohn K.H."/>
        </authorList>
    </citation>
    <scope>NUCLEOTIDE SEQUENCE [LARGE SCALE GENOMIC DNA]</scope>
    <source>
        <strain evidence="1 2">PRI2</strain>
    </source>
</reference>
<dbReference type="AlphaFoldDB" id="A0A4Z1PPM0"/>